<dbReference type="AlphaFoldDB" id="A0A2G2W6J3"/>
<reference evidence="3" key="2">
    <citation type="journal article" date="2017" name="J. Anim. Genet.">
        <title>Multiple reference genome sequences of hot pepper reveal the massive evolution of plant disease resistance genes by retroduplication.</title>
        <authorList>
            <person name="Kim S."/>
            <person name="Park J."/>
            <person name="Yeom S.-I."/>
            <person name="Kim Y.-M."/>
            <person name="Seo E."/>
            <person name="Kim K.-T."/>
            <person name="Kim M.-S."/>
            <person name="Lee J.M."/>
            <person name="Cheong K."/>
            <person name="Shin H.-S."/>
            <person name="Kim S.-B."/>
            <person name="Han K."/>
            <person name="Lee J."/>
            <person name="Park M."/>
            <person name="Lee H.-A."/>
            <person name="Lee H.-Y."/>
            <person name="Lee Y."/>
            <person name="Oh S."/>
            <person name="Lee J.H."/>
            <person name="Choi E."/>
            <person name="Choi E."/>
            <person name="Lee S.E."/>
            <person name="Jeon J."/>
            <person name="Kim H."/>
            <person name="Choi G."/>
            <person name="Song H."/>
            <person name="Lee J."/>
            <person name="Lee S.-C."/>
            <person name="Kwon J.-K."/>
            <person name="Lee H.-Y."/>
            <person name="Koo N."/>
            <person name="Hong Y."/>
            <person name="Kim R.W."/>
            <person name="Kang W.-H."/>
            <person name="Huh J.H."/>
            <person name="Kang B.-C."/>
            <person name="Yang T.-J."/>
            <person name="Lee Y.-H."/>
            <person name="Bennetzen J.L."/>
            <person name="Choi D."/>
        </authorList>
    </citation>
    <scope>NUCLEOTIDE SEQUENCE [LARGE SCALE GENOMIC DNA]</scope>
    <source>
        <strain evidence="3">cv. PBC81</strain>
    </source>
</reference>
<organism evidence="2 3">
    <name type="scientific">Capsicum baccatum</name>
    <name type="common">Peruvian pepper</name>
    <dbReference type="NCBI Taxonomy" id="33114"/>
    <lineage>
        <taxon>Eukaryota</taxon>
        <taxon>Viridiplantae</taxon>
        <taxon>Streptophyta</taxon>
        <taxon>Embryophyta</taxon>
        <taxon>Tracheophyta</taxon>
        <taxon>Spermatophyta</taxon>
        <taxon>Magnoliopsida</taxon>
        <taxon>eudicotyledons</taxon>
        <taxon>Gunneridae</taxon>
        <taxon>Pentapetalae</taxon>
        <taxon>asterids</taxon>
        <taxon>lamiids</taxon>
        <taxon>Solanales</taxon>
        <taxon>Solanaceae</taxon>
        <taxon>Solanoideae</taxon>
        <taxon>Capsiceae</taxon>
        <taxon>Capsicum</taxon>
    </lineage>
</organism>
<reference evidence="2 3" key="1">
    <citation type="journal article" date="2017" name="Genome Biol.">
        <title>New reference genome sequences of hot pepper reveal the massive evolution of plant disease-resistance genes by retroduplication.</title>
        <authorList>
            <person name="Kim S."/>
            <person name="Park J."/>
            <person name="Yeom S.I."/>
            <person name="Kim Y.M."/>
            <person name="Seo E."/>
            <person name="Kim K.T."/>
            <person name="Kim M.S."/>
            <person name="Lee J.M."/>
            <person name="Cheong K."/>
            <person name="Shin H.S."/>
            <person name="Kim S.B."/>
            <person name="Han K."/>
            <person name="Lee J."/>
            <person name="Park M."/>
            <person name="Lee H.A."/>
            <person name="Lee H.Y."/>
            <person name="Lee Y."/>
            <person name="Oh S."/>
            <person name="Lee J.H."/>
            <person name="Choi E."/>
            <person name="Choi E."/>
            <person name="Lee S.E."/>
            <person name="Jeon J."/>
            <person name="Kim H."/>
            <person name="Choi G."/>
            <person name="Song H."/>
            <person name="Lee J."/>
            <person name="Lee S.C."/>
            <person name="Kwon J.K."/>
            <person name="Lee H.Y."/>
            <person name="Koo N."/>
            <person name="Hong Y."/>
            <person name="Kim R.W."/>
            <person name="Kang W.H."/>
            <person name="Huh J.H."/>
            <person name="Kang B.C."/>
            <person name="Yang T.J."/>
            <person name="Lee Y.H."/>
            <person name="Bennetzen J.L."/>
            <person name="Choi D."/>
        </authorList>
    </citation>
    <scope>NUCLEOTIDE SEQUENCE [LARGE SCALE GENOMIC DNA]</scope>
    <source>
        <strain evidence="3">cv. PBC81</strain>
    </source>
</reference>
<evidence type="ECO:0000313" key="2">
    <source>
        <dbReference type="EMBL" id="PHT40847.1"/>
    </source>
</evidence>
<gene>
    <name evidence="2" type="ORF">CQW23_19701</name>
</gene>
<dbReference type="Proteomes" id="UP000224567">
    <property type="component" value="Unassembled WGS sequence"/>
</dbReference>
<protein>
    <recommendedName>
        <fullName evidence="1">F-box associated beta-propeller type 1 domain-containing protein</fullName>
    </recommendedName>
</protein>
<evidence type="ECO:0000259" key="1">
    <source>
        <dbReference type="Pfam" id="PF07734"/>
    </source>
</evidence>
<dbReference type="PANTHER" id="PTHR31672">
    <property type="entry name" value="BNACNNG10540D PROTEIN"/>
    <property type="match status" value="1"/>
</dbReference>
<keyword evidence="3" id="KW-1185">Reference proteome</keyword>
<proteinExistence type="predicted"/>
<dbReference type="InterPro" id="IPR050796">
    <property type="entry name" value="SCF_F-box_component"/>
</dbReference>
<sequence length="168" mass="19300">MVFLNHSHPPDPITLISKDGVLENPPPDERVRGMTYVLGSVYGLFLLKKVVDGNLSLSLWNPALREVRHLPNPKFEVQPCITNPPRPFIWQFGLGLDPVTNDYKVVWFLFFNDDDHIPGIYATVYSCSRDSWRMLQLDDRYKKHICASSFREIEGQMPDTLSIVPICL</sequence>
<evidence type="ECO:0000313" key="3">
    <source>
        <dbReference type="Proteomes" id="UP000224567"/>
    </source>
</evidence>
<comment type="caution">
    <text evidence="2">The sequence shown here is derived from an EMBL/GenBank/DDBJ whole genome shotgun (WGS) entry which is preliminary data.</text>
</comment>
<dbReference type="PANTHER" id="PTHR31672:SF13">
    <property type="entry name" value="F-BOX PROTEIN CPR30-LIKE"/>
    <property type="match status" value="1"/>
</dbReference>
<dbReference type="Pfam" id="PF07734">
    <property type="entry name" value="FBA_1"/>
    <property type="match status" value="1"/>
</dbReference>
<accession>A0A2G2W6J3</accession>
<name>A0A2G2W6J3_CAPBA</name>
<dbReference type="InterPro" id="IPR006527">
    <property type="entry name" value="F-box-assoc_dom_typ1"/>
</dbReference>
<feature type="domain" description="F-box associated beta-propeller type 1" evidence="1">
    <location>
        <begin position="46"/>
        <end position="139"/>
    </location>
</feature>
<dbReference type="OrthoDB" id="1304908at2759"/>
<dbReference type="EMBL" id="MLFT02000008">
    <property type="protein sequence ID" value="PHT40847.1"/>
    <property type="molecule type" value="Genomic_DNA"/>
</dbReference>